<comment type="caution">
    <text evidence="1">The sequence shown here is derived from an EMBL/GenBank/DDBJ whole genome shotgun (WGS) entry which is preliminary data.</text>
</comment>
<sequence>MQKCLPNSLSHMHALRERALLHAV</sequence>
<dbReference type="Proteomes" id="UP000234345">
    <property type="component" value="Unassembled WGS sequence"/>
</dbReference>
<reference evidence="1 2" key="1">
    <citation type="submission" date="2017-10" db="EMBL/GenBank/DDBJ databases">
        <authorList>
            <person name="Regsiter A."/>
            <person name="William W."/>
        </authorList>
    </citation>
    <scope>NUCLEOTIDE SEQUENCE [LARGE SCALE GENOMIC DNA]</scope>
    <source>
        <strain evidence="1 2">CFBP6991</strain>
    </source>
</reference>
<dbReference type="AlphaFoldDB" id="A0A7Z7J2V3"/>
<organism evidence="1 2">
    <name type="scientific">Xanthomonas campestris pv. phaseoli</name>
    <dbReference type="NCBI Taxonomy" id="317013"/>
    <lineage>
        <taxon>Bacteria</taxon>
        <taxon>Pseudomonadati</taxon>
        <taxon>Pseudomonadota</taxon>
        <taxon>Gammaproteobacteria</taxon>
        <taxon>Lysobacterales</taxon>
        <taxon>Lysobacteraceae</taxon>
        <taxon>Xanthomonas</taxon>
    </lineage>
</organism>
<dbReference type="EMBL" id="OCZC01000081">
    <property type="protein sequence ID" value="SOO26324.1"/>
    <property type="molecule type" value="Genomic_DNA"/>
</dbReference>
<name>A0A7Z7J2V3_XANCH</name>
<evidence type="ECO:0000313" key="2">
    <source>
        <dbReference type="Proteomes" id="UP000234345"/>
    </source>
</evidence>
<protein>
    <submittedName>
        <fullName evidence="1">Uncharacterized protein</fullName>
    </submittedName>
</protein>
<accession>A0A7Z7J2V3</accession>
<evidence type="ECO:0000313" key="1">
    <source>
        <dbReference type="EMBL" id="SOO26324.1"/>
    </source>
</evidence>
<proteinExistence type="predicted"/>
<gene>
    <name evidence="1" type="ORF">XFF6991_530173</name>
</gene>